<comment type="caution">
    <text evidence="2">The sequence shown here is derived from an EMBL/GenBank/DDBJ whole genome shotgun (WGS) entry which is preliminary data.</text>
</comment>
<feature type="compositionally biased region" description="Basic and acidic residues" evidence="1">
    <location>
        <begin position="97"/>
        <end position="112"/>
    </location>
</feature>
<dbReference type="OrthoDB" id="1001137at2759"/>
<dbReference type="Proteomes" id="UP000188268">
    <property type="component" value="Unassembled WGS sequence"/>
</dbReference>
<keyword evidence="3" id="KW-1185">Reference proteome</keyword>
<gene>
    <name evidence="2" type="ORF">CCACVL1_10697</name>
</gene>
<organism evidence="2 3">
    <name type="scientific">Corchorus capsularis</name>
    <name type="common">Jute</name>
    <dbReference type="NCBI Taxonomy" id="210143"/>
    <lineage>
        <taxon>Eukaryota</taxon>
        <taxon>Viridiplantae</taxon>
        <taxon>Streptophyta</taxon>
        <taxon>Embryophyta</taxon>
        <taxon>Tracheophyta</taxon>
        <taxon>Spermatophyta</taxon>
        <taxon>Magnoliopsida</taxon>
        <taxon>eudicotyledons</taxon>
        <taxon>Gunneridae</taxon>
        <taxon>Pentapetalae</taxon>
        <taxon>rosids</taxon>
        <taxon>malvids</taxon>
        <taxon>Malvales</taxon>
        <taxon>Malvaceae</taxon>
        <taxon>Grewioideae</taxon>
        <taxon>Apeibeae</taxon>
        <taxon>Corchorus</taxon>
    </lineage>
</organism>
<dbReference type="AlphaFoldDB" id="A0A1R3IQ54"/>
<evidence type="ECO:0000313" key="2">
    <source>
        <dbReference type="EMBL" id="OMO84702.1"/>
    </source>
</evidence>
<reference evidence="2 3" key="1">
    <citation type="submission" date="2013-09" db="EMBL/GenBank/DDBJ databases">
        <title>Corchorus capsularis genome sequencing.</title>
        <authorList>
            <person name="Alam M."/>
            <person name="Haque M.S."/>
            <person name="Islam M.S."/>
            <person name="Emdad E.M."/>
            <person name="Islam M.M."/>
            <person name="Ahmed B."/>
            <person name="Halim A."/>
            <person name="Hossen Q.M.M."/>
            <person name="Hossain M.Z."/>
            <person name="Ahmed R."/>
            <person name="Khan M.M."/>
            <person name="Islam R."/>
            <person name="Rashid M.M."/>
            <person name="Khan S.A."/>
            <person name="Rahman M.S."/>
            <person name="Alam M."/>
        </authorList>
    </citation>
    <scope>NUCLEOTIDE SEQUENCE [LARGE SCALE GENOMIC DNA]</scope>
    <source>
        <strain evidence="3">cv. CVL-1</strain>
        <tissue evidence="2">Whole seedling</tissue>
    </source>
</reference>
<evidence type="ECO:0000313" key="3">
    <source>
        <dbReference type="Proteomes" id="UP000188268"/>
    </source>
</evidence>
<dbReference type="EMBL" id="AWWV01009695">
    <property type="protein sequence ID" value="OMO84702.1"/>
    <property type="molecule type" value="Genomic_DNA"/>
</dbReference>
<dbReference type="OMA" id="LEIKWKR"/>
<feature type="region of interest" description="Disordered" evidence="1">
    <location>
        <begin position="81"/>
        <end position="112"/>
    </location>
</feature>
<evidence type="ECO:0000256" key="1">
    <source>
        <dbReference type="SAM" id="MobiDB-lite"/>
    </source>
</evidence>
<name>A0A1R3IQ54_COCAP</name>
<sequence>MARWLRAKKLEIKWKRKQMERIKRRNKLTIGLINCANELVDEFLVAAELENANTRNEEGIQEAIQGVNDLNLHGSNNIRAVDNGSAAVGGNNGYNEDGERGYDGGHGGERHE</sequence>
<accession>A0A1R3IQ54</accession>
<protein>
    <submittedName>
        <fullName evidence="2">Uncharacterized protein</fullName>
    </submittedName>
</protein>
<proteinExistence type="predicted"/>
<dbReference type="Gramene" id="OMO84702">
    <property type="protein sequence ID" value="OMO84702"/>
    <property type="gene ID" value="CCACVL1_10697"/>
</dbReference>